<dbReference type="Proteomes" id="UP000184600">
    <property type="component" value="Unassembled WGS sequence"/>
</dbReference>
<protein>
    <recommendedName>
        <fullName evidence="3">Phage protein</fullName>
    </recommendedName>
</protein>
<organism evidence="1 2">
    <name type="scientific">Vibrio quintilis</name>
    <dbReference type="NCBI Taxonomy" id="1117707"/>
    <lineage>
        <taxon>Bacteria</taxon>
        <taxon>Pseudomonadati</taxon>
        <taxon>Pseudomonadota</taxon>
        <taxon>Gammaproteobacteria</taxon>
        <taxon>Vibrionales</taxon>
        <taxon>Vibrionaceae</taxon>
        <taxon>Vibrio</taxon>
    </lineage>
</organism>
<dbReference type="InterPro" id="IPR058979">
    <property type="entry name" value="LysC-like"/>
</dbReference>
<evidence type="ECO:0008006" key="3">
    <source>
        <dbReference type="Google" id="ProtNLM"/>
    </source>
</evidence>
<evidence type="ECO:0000313" key="1">
    <source>
        <dbReference type="EMBL" id="SHO57894.1"/>
    </source>
</evidence>
<dbReference type="Pfam" id="PF23793">
    <property type="entry name" value="LysC"/>
    <property type="match status" value="1"/>
</dbReference>
<dbReference type="OrthoDB" id="5879932at2"/>
<name>A0A1M7YZ79_9VIBR</name>
<gene>
    <name evidence="1" type="ORF">VQ7734_03664</name>
</gene>
<keyword evidence="2" id="KW-1185">Reference proteome</keyword>
<sequence length="79" mass="8686">MLLPGCANHTETVATQVIVQLPPPGLMIPCEKPAISGIWPDVVTDDIPNLKAALSECAQHTDDYLKWRAEHENGETKHE</sequence>
<evidence type="ECO:0000313" key="2">
    <source>
        <dbReference type="Proteomes" id="UP000184600"/>
    </source>
</evidence>
<reference evidence="2" key="1">
    <citation type="submission" date="2016-12" db="EMBL/GenBank/DDBJ databases">
        <authorList>
            <person name="Rodrigo-Torres L."/>
            <person name="Arahal R.D."/>
            <person name="Lucena T."/>
        </authorList>
    </citation>
    <scope>NUCLEOTIDE SEQUENCE [LARGE SCALE GENOMIC DNA]</scope>
</reference>
<dbReference type="EMBL" id="FRFG01000048">
    <property type="protein sequence ID" value="SHO57894.1"/>
    <property type="molecule type" value="Genomic_DNA"/>
</dbReference>
<accession>A0A1M7YZ79</accession>
<dbReference type="AlphaFoldDB" id="A0A1M7YZ79"/>
<proteinExistence type="predicted"/>
<dbReference type="STRING" id="1117707.VQ7734_03664"/>